<dbReference type="Gene3D" id="1.20.1440.30">
    <property type="entry name" value="Biosynthetic Protein domain"/>
    <property type="match status" value="1"/>
</dbReference>
<protein>
    <submittedName>
        <fullName evidence="1">Erythromycin esterase family protein</fullName>
    </submittedName>
</protein>
<reference evidence="1 2" key="1">
    <citation type="submission" date="2022-10" db="EMBL/GenBank/DDBJ databases">
        <title>Paucibacter sp. hw1 Genome sequencing.</title>
        <authorList>
            <person name="Park S."/>
        </authorList>
    </citation>
    <scope>NUCLEOTIDE SEQUENCE [LARGE SCALE GENOMIC DNA]</scope>
    <source>
        <strain evidence="2">hw1</strain>
    </source>
</reference>
<accession>A0ABT5KJ02</accession>
<dbReference type="SUPFAM" id="SSF159501">
    <property type="entry name" value="EreA/ChaN-like"/>
    <property type="match status" value="1"/>
</dbReference>
<dbReference type="InterPro" id="IPR007815">
    <property type="entry name" value="Emycin_Estase"/>
</dbReference>
<evidence type="ECO:0000313" key="1">
    <source>
        <dbReference type="EMBL" id="MDC8773921.1"/>
    </source>
</evidence>
<dbReference type="InterPro" id="IPR052036">
    <property type="entry name" value="Hydrolase/PRTase-associated"/>
</dbReference>
<dbReference type="CDD" id="cd14728">
    <property type="entry name" value="Ere-like"/>
    <property type="match status" value="1"/>
</dbReference>
<sequence length="399" mass="43874">MPNDASPATGLAGLKIWPLAAWPSEASTEPDDYRDLAPFADAIGQARIVALGEQTHGASEEFRLKLRLLEFLHEKLGFEVLLLESGFYDIARLTQRMAAGEKLDAMAPGNVFFMYANSAEGREMLRYVDAQQSEAAPLRLAGIDSQHSGGLSQAEMLPRLRAFLRQRGSDLAEGQAWSEFAAPLPALLAMQRQSPEPAARLAFERQALALRANLCGPAQAQAGLDSAEWWCQVVKSLQAQASSVWSEGRDYQRDNQMGDNAIWLMEHRYPGKKAVIWAHTIHVAKGFQRSPAQLHAGEVMSRHWGAAYKVVQFTAGTGAVLDFGDLRPLKLPAVLPVSLESDLVAMAGKSSLMILPATQGPLVMPQWSIDYQTLPQGQLGRNWDVLFYLPQVSPVRMTR</sequence>
<dbReference type="Gene3D" id="3.40.1660.10">
    <property type="entry name" value="EreA-like (biosynthetic domain)"/>
    <property type="match status" value="1"/>
</dbReference>
<dbReference type="PANTHER" id="PTHR31299:SF0">
    <property type="entry name" value="ESTERASE, PUTATIVE (AFU_ORTHOLOGUE AFUA_1G05850)-RELATED"/>
    <property type="match status" value="1"/>
</dbReference>
<name>A0ABT5KJ02_9BURK</name>
<dbReference type="Proteomes" id="UP001221189">
    <property type="component" value="Unassembled WGS sequence"/>
</dbReference>
<dbReference type="RefSeq" id="WP_273602009.1">
    <property type="nucleotide sequence ID" value="NZ_JAQQXT010000015.1"/>
</dbReference>
<proteinExistence type="predicted"/>
<keyword evidence="2" id="KW-1185">Reference proteome</keyword>
<dbReference type="PANTHER" id="PTHR31299">
    <property type="entry name" value="ESTERASE, PUTATIVE (AFU_ORTHOLOGUE AFUA_1G05850)-RELATED"/>
    <property type="match status" value="1"/>
</dbReference>
<comment type="caution">
    <text evidence="1">The sequence shown here is derived from an EMBL/GenBank/DDBJ whole genome shotgun (WGS) entry which is preliminary data.</text>
</comment>
<evidence type="ECO:0000313" key="2">
    <source>
        <dbReference type="Proteomes" id="UP001221189"/>
    </source>
</evidence>
<gene>
    <name evidence="1" type="ORF">PRZ03_20325</name>
</gene>
<organism evidence="1 2">
    <name type="scientific">Roseateles albus</name>
    <dbReference type="NCBI Taxonomy" id="2987525"/>
    <lineage>
        <taxon>Bacteria</taxon>
        <taxon>Pseudomonadati</taxon>
        <taxon>Pseudomonadota</taxon>
        <taxon>Betaproteobacteria</taxon>
        <taxon>Burkholderiales</taxon>
        <taxon>Sphaerotilaceae</taxon>
        <taxon>Roseateles</taxon>
    </lineage>
</organism>
<dbReference type="Pfam" id="PF05139">
    <property type="entry name" value="Erythro_esteras"/>
    <property type="match status" value="1"/>
</dbReference>
<dbReference type="Gene3D" id="3.30.1870.10">
    <property type="entry name" value="EreA-like, domain 2"/>
    <property type="match status" value="1"/>
</dbReference>
<dbReference type="EMBL" id="JAQQXT010000015">
    <property type="protein sequence ID" value="MDC8773921.1"/>
    <property type="molecule type" value="Genomic_DNA"/>
</dbReference>